<feature type="chain" id="PRO_5046383597" evidence="6">
    <location>
        <begin position="24"/>
        <end position="646"/>
    </location>
</feature>
<gene>
    <name evidence="9" type="ORF">IC234_13350</name>
</gene>
<name>A0ABR8JZ86_9BACT</name>
<dbReference type="Pfam" id="PF14322">
    <property type="entry name" value="SusD-like_3"/>
    <property type="match status" value="1"/>
</dbReference>
<evidence type="ECO:0000256" key="2">
    <source>
        <dbReference type="ARBA" id="ARBA00006275"/>
    </source>
</evidence>
<proteinExistence type="inferred from homology"/>
<dbReference type="SUPFAM" id="SSF48452">
    <property type="entry name" value="TPR-like"/>
    <property type="match status" value="1"/>
</dbReference>
<evidence type="ECO:0000256" key="6">
    <source>
        <dbReference type="SAM" id="SignalP"/>
    </source>
</evidence>
<feature type="domain" description="RagB/SusD" evidence="7">
    <location>
        <begin position="359"/>
        <end position="646"/>
    </location>
</feature>
<comment type="subcellular location">
    <subcellularLocation>
        <location evidence="1">Cell outer membrane</location>
    </subcellularLocation>
</comment>
<evidence type="ECO:0000256" key="1">
    <source>
        <dbReference type="ARBA" id="ARBA00004442"/>
    </source>
</evidence>
<evidence type="ECO:0000259" key="7">
    <source>
        <dbReference type="Pfam" id="PF07980"/>
    </source>
</evidence>
<evidence type="ECO:0000256" key="3">
    <source>
        <dbReference type="ARBA" id="ARBA00022729"/>
    </source>
</evidence>
<feature type="domain" description="SusD-like N-terminal" evidence="8">
    <location>
        <begin position="121"/>
        <end position="249"/>
    </location>
</feature>
<comment type="caution">
    <text evidence="9">The sequence shown here is derived from an EMBL/GenBank/DDBJ whole genome shotgun (WGS) entry which is preliminary data.</text>
</comment>
<keyword evidence="10" id="KW-1185">Reference proteome</keyword>
<comment type="similarity">
    <text evidence="2">Belongs to the SusD family.</text>
</comment>
<evidence type="ECO:0000313" key="9">
    <source>
        <dbReference type="EMBL" id="MBD2723114.1"/>
    </source>
</evidence>
<reference evidence="9 10" key="1">
    <citation type="submission" date="2020-09" db="EMBL/GenBank/DDBJ databases">
        <authorList>
            <person name="Kim M.K."/>
        </authorList>
    </citation>
    <scope>NUCLEOTIDE SEQUENCE [LARGE SCALE GENOMIC DNA]</scope>
    <source>
        <strain evidence="9 10">BT189</strain>
    </source>
</reference>
<dbReference type="Pfam" id="PF07980">
    <property type="entry name" value="SusD_RagB"/>
    <property type="match status" value="1"/>
</dbReference>
<protein>
    <submittedName>
        <fullName evidence="9">RagB/SusD family nutrient uptake outer membrane protein</fullName>
    </submittedName>
</protein>
<evidence type="ECO:0000256" key="5">
    <source>
        <dbReference type="ARBA" id="ARBA00023237"/>
    </source>
</evidence>
<keyword evidence="3 6" id="KW-0732">Signal</keyword>
<evidence type="ECO:0000256" key="4">
    <source>
        <dbReference type="ARBA" id="ARBA00023136"/>
    </source>
</evidence>
<dbReference type="Proteomes" id="UP000606003">
    <property type="component" value="Unassembled WGS sequence"/>
</dbReference>
<feature type="signal peptide" evidence="6">
    <location>
        <begin position="1"/>
        <end position="23"/>
    </location>
</feature>
<dbReference type="InterPro" id="IPR012944">
    <property type="entry name" value="SusD_RagB_dom"/>
</dbReference>
<dbReference type="InterPro" id="IPR033985">
    <property type="entry name" value="SusD-like_N"/>
</dbReference>
<evidence type="ECO:0000259" key="8">
    <source>
        <dbReference type="Pfam" id="PF14322"/>
    </source>
</evidence>
<sequence length="646" mass="71332">MKRFSYLKAALATSCLFVSPACKDILEQPDDAVITADQVFSTPDNAMQSLYNVYATCQINGFITGDGSNGRSDAGTNDGLLLAASDEGDQVGTGGVANSFNDGTWGPSNQNEYSIQRVTQGMRNACVFLENVDKVPFISTGQYNWTPQLKAQTIAEAKVLRALMHFDMMSRFGGIPIISEVPKVVIKNVGGINKAEVTPSANRQSLKRTIAFIVRSCDEAIADLPNSYPSSDLGRLTKGAAMALKARTLLYAASPLYNTATPYLSFGADSLICMQSFDPQRWQDAVVANKAVLDWAASNGYALLDDATLGKSESYNYATGAVFDPKNKEILFFDHTHGQQAGGANIVRWACPIYFSWGNSVMALPMNFIQKTYRDRNGNDITLPTTGSFPAFKNLMRRMEPRFHATAWWPGSQYTNTGLMNTVGGNDTSKFLIKVGSASGTFQQVPTTGQLLGNGVPNGIHQKKFINLVNALNGRFDGYWPIFRLAEFYLNHAEALNEVNPADPAIFTSLNAIRTRAGLPLLAPGNATYASIAGSKDRIRAYIQRERAVELYGEEHRFFDVRRWKIAANDGVMKGDFFRIFLHENGTGSYVYPTPAMTPAQRLANDQKLSYRIEKFETRVWDDKMYFYPFPQAEVNKGFLVQNPGW</sequence>
<accession>A0ABR8JZ86</accession>
<dbReference type="InterPro" id="IPR011990">
    <property type="entry name" value="TPR-like_helical_dom_sf"/>
</dbReference>
<dbReference type="Gene3D" id="1.25.40.390">
    <property type="match status" value="1"/>
</dbReference>
<organism evidence="9 10">
    <name type="scientific">Hymenobacter armeniacus</name>
    <dbReference type="NCBI Taxonomy" id="2771358"/>
    <lineage>
        <taxon>Bacteria</taxon>
        <taxon>Pseudomonadati</taxon>
        <taxon>Bacteroidota</taxon>
        <taxon>Cytophagia</taxon>
        <taxon>Cytophagales</taxon>
        <taxon>Hymenobacteraceae</taxon>
        <taxon>Hymenobacter</taxon>
    </lineage>
</organism>
<dbReference type="RefSeq" id="WP_190925412.1">
    <property type="nucleotide sequence ID" value="NZ_JACXAC010000004.1"/>
</dbReference>
<keyword evidence="4" id="KW-0472">Membrane</keyword>
<keyword evidence="5" id="KW-0998">Cell outer membrane</keyword>
<evidence type="ECO:0000313" key="10">
    <source>
        <dbReference type="Proteomes" id="UP000606003"/>
    </source>
</evidence>
<dbReference type="EMBL" id="JACXAC010000004">
    <property type="protein sequence ID" value="MBD2723114.1"/>
    <property type="molecule type" value="Genomic_DNA"/>
</dbReference>